<dbReference type="VEuPathDB" id="PlasmoDB:PVPAM_040039700"/>
<reference evidence="2" key="1">
    <citation type="submission" date="2021-09" db="EMBL/GenBank/DDBJ databases">
        <authorList>
            <consortium name="Pathogen Informatics"/>
        </authorList>
    </citation>
    <scope>NUCLEOTIDE SEQUENCE</scope>
    <source>
        <strain evidence="2">PvW1</strain>
    </source>
</reference>
<accession>A0A8S4HID8</accession>
<dbReference type="AlphaFoldDB" id="A0A8S4HID8"/>
<feature type="region of interest" description="Disordered" evidence="1">
    <location>
        <begin position="247"/>
        <end position="287"/>
    </location>
</feature>
<organism evidence="2 3">
    <name type="scientific">Plasmodium vivax</name>
    <name type="common">malaria parasite P. vivax</name>
    <dbReference type="NCBI Taxonomy" id="5855"/>
    <lineage>
        <taxon>Eukaryota</taxon>
        <taxon>Sar</taxon>
        <taxon>Alveolata</taxon>
        <taxon>Apicomplexa</taxon>
        <taxon>Aconoidasida</taxon>
        <taxon>Haemosporida</taxon>
        <taxon>Plasmodiidae</taxon>
        <taxon>Plasmodium</taxon>
        <taxon>Plasmodium (Plasmodium)</taxon>
    </lineage>
</organism>
<dbReference type="Pfam" id="PF05795">
    <property type="entry name" value="Plasmodium_Vir"/>
    <property type="match status" value="1"/>
</dbReference>
<protein>
    <submittedName>
        <fullName evidence="2">(malaria parasite P. vivax) hypothetical protein</fullName>
    </submittedName>
</protein>
<comment type="caution">
    <text evidence="2">The sequence shown here is derived from an EMBL/GenBank/DDBJ whole genome shotgun (WGS) entry which is preliminary data.</text>
</comment>
<gene>
    <name evidence="2" type="ORF">PVW1_040031700</name>
</gene>
<dbReference type="EMBL" id="CAJZCX010000013">
    <property type="protein sequence ID" value="CAG9482878.1"/>
    <property type="molecule type" value="Genomic_DNA"/>
</dbReference>
<evidence type="ECO:0000313" key="2">
    <source>
        <dbReference type="EMBL" id="CAG9482878.1"/>
    </source>
</evidence>
<proteinExistence type="predicted"/>
<dbReference type="Proteomes" id="UP000779233">
    <property type="component" value="Unassembled WGS sequence"/>
</dbReference>
<evidence type="ECO:0000313" key="3">
    <source>
        <dbReference type="Proteomes" id="UP000779233"/>
    </source>
</evidence>
<evidence type="ECO:0000256" key="1">
    <source>
        <dbReference type="SAM" id="MobiDB-lite"/>
    </source>
</evidence>
<sequence length="388" mass="44459">MGDSNQDYNTFEHYKYNHGVYKKNRGDVGDDYDSFPDGILGEQAEKKHSITRDCLRLSKYLMNFHSVKECKIKNCCQYINYLLNKTARIYNDSNESIFEIYIKYMKHNNNNNNNDIINLCLPEIKYMDLDEYDKIDSLYTAYEVCQFYISNKNDRMSCKRAKLCANAYNNIMTVYTKRNDTKFCKILKDLNIFLEANEPMSTGDCSSRFSALLSYPPECNQLLKEAEKPNAPVDQRNGRLDEQEKLQEGVTGEAPEKHRQEQPGMGAPQVDRPGVGIPGEGIGKEASNTLHPTQFTVEDINGNPPNTNIPIPAGTILYTSLGSILPLVTLYRFTPLGSWINTKILRRNKLMENMTKNNYDLLLNDVGNHEASLNDSKYHIRYNSATNH</sequence>
<name>A0A8S4HID8_PLAVI</name>
<dbReference type="InterPro" id="IPR008780">
    <property type="entry name" value="Plasmodium_Vir"/>
</dbReference>